<sequence length="368" mass="42180">MEYIFNSIKIDELRKRTYFLYKDAEEVYAKKPLAGIRILHCAPLTYESLCKVEPLALAGASLTMTGYPSLSDHPEVEDLINKSSIKYVRDFNYLNKDYDIFLDYNARLLQAGTPKIGTVEFSQLGGEIYKKIHLDYPVISLDDTQTKIIECKYGTSELFVQAFKSITGEDLNNKNVVLIGCGKLGSGILEVLTKKKAKITIIDNKAMAFEMARYYSAAFIDSKEVEKIKLTLKKAFCVVCSTGINNLISKEYKLNPSDFSDAYLVDMGGADEFGDYFPEERILANKKPINYILEHPFVMEYIDPIFYAQNLSVYLLLDKMFPFAGFYPFPKELDQQIVNIFERNYLKPSIEWHKIKGIESVDVFKKEY</sequence>
<dbReference type="EMBL" id="AP019368">
    <property type="protein sequence ID" value="BBH53416.1"/>
    <property type="molecule type" value="Genomic_DNA"/>
</dbReference>
<dbReference type="SUPFAM" id="SSF51735">
    <property type="entry name" value="NAD(P)-binding Rossmann-fold domains"/>
    <property type="match status" value="1"/>
</dbReference>
<gene>
    <name evidence="3" type="ORF">JCM31447_18590</name>
</gene>
<dbReference type="SUPFAM" id="SSF52283">
    <property type="entry name" value="Formate/glycerate dehydrogenase catalytic domain-like"/>
    <property type="match status" value="1"/>
</dbReference>
<reference evidence="3 4" key="1">
    <citation type="submission" date="2018-12" db="EMBL/GenBank/DDBJ databases">
        <title>Rubrispira sanarue gen. nov., sp., nov., a member of the order Silvanigrellales, isolated from a brackish lake in Hamamatsu Japan.</title>
        <authorList>
            <person name="Maejima Y."/>
            <person name="Iino T."/>
            <person name="Muraguchi Y."/>
            <person name="Fukuda K."/>
            <person name="Nojiri H."/>
            <person name="Ohkuma M."/>
            <person name="Moriuchi R."/>
            <person name="Dohra H."/>
            <person name="Kimbara K."/>
            <person name="Shintani M."/>
        </authorList>
    </citation>
    <scope>NUCLEOTIDE SEQUENCE [LARGE SCALE GENOMIC DNA]</scope>
    <source>
        <strain evidence="3 4">RF1110005</strain>
    </source>
</reference>
<evidence type="ECO:0000256" key="1">
    <source>
        <dbReference type="ARBA" id="ARBA00022857"/>
    </source>
</evidence>
<evidence type="ECO:0000259" key="2">
    <source>
        <dbReference type="Pfam" id="PF01488"/>
    </source>
</evidence>
<dbReference type="Proteomes" id="UP000291236">
    <property type="component" value="Chromosome"/>
</dbReference>
<dbReference type="RefSeq" id="WP_130609206.1">
    <property type="nucleotide sequence ID" value="NZ_AP019368.1"/>
</dbReference>
<dbReference type="Gene3D" id="3.40.50.720">
    <property type="entry name" value="NAD(P)-binding Rossmann-like Domain"/>
    <property type="match status" value="1"/>
</dbReference>
<dbReference type="Gene3D" id="3.40.50.1480">
    <property type="entry name" value="Adenosylhomocysteinase-like"/>
    <property type="match status" value="1"/>
</dbReference>
<accession>A0A4P2VJQ6</accession>
<dbReference type="Pfam" id="PF01488">
    <property type="entry name" value="Shikimate_DH"/>
    <property type="match status" value="1"/>
</dbReference>
<organism evidence="3 4">
    <name type="scientific">Fluviispira sanaruensis</name>
    <dbReference type="NCBI Taxonomy" id="2493639"/>
    <lineage>
        <taxon>Bacteria</taxon>
        <taxon>Pseudomonadati</taxon>
        <taxon>Bdellovibrionota</taxon>
        <taxon>Oligoflexia</taxon>
        <taxon>Silvanigrellales</taxon>
        <taxon>Silvanigrellaceae</taxon>
        <taxon>Fluviispira</taxon>
    </lineage>
</organism>
<evidence type="ECO:0000313" key="3">
    <source>
        <dbReference type="EMBL" id="BBH53416.1"/>
    </source>
</evidence>
<dbReference type="InterPro" id="IPR036291">
    <property type="entry name" value="NAD(P)-bd_dom_sf"/>
</dbReference>
<dbReference type="KEGG" id="sbf:JCM31447_18590"/>
<dbReference type="AlphaFoldDB" id="A0A4P2VJQ6"/>
<protein>
    <recommendedName>
        <fullName evidence="2">Quinate/shikimate 5-dehydrogenase/glutamyl-tRNA reductase domain-containing protein</fullName>
    </recommendedName>
</protein>
<evidence type="ECO:0000313" key="4">
    <source>
        <dbReference type="Proteomes" id="UP000291236"/>
    </source>
</evidence>
<feature type="domain" description="Quinate/shikimate 5-dehydrogenase/glutamyl-tRNA reductase" evidence="2">
    <location>
        <begin position="167"/>
        <end position="258"/>
    </location>
</feature>
<keyword evidence="4" id="KW-1185">Reference proteome</keyword>
<name>A0A4P2VJQ6_FLUSA</name>
<keyword evidence="1" id="KW-0521">NADP</keyword>
<dbReference type="InterPro" id="IPR042172">
    <property type="entry name" value="Adenosylhomocyst_ase-like_sf"/>
</dbReference>
<dbReference type="InterPro" id="IPR006151">
    <property type="entry name" value="Shikm_DH/Glu-tRNA_Rdtase"/>
</dbReference>
<proteinExistence type="predicted"/>
<dbReference type="OrthoDB" id="9805103at2"/>